<sequence length="722" mass="79708">MSSCSQCRDCGRTLPNDASRALAGSNSWWWCRECTATICSTCHLMNGHSEHRGGEWNRQELYRSCMQALEGRCSTRSNIAKEYSNHISEFTTTLKCYLIDQLHKKLEELNEPDRLLISRLNRALCELGDQQSTVLSRPLYHLPSPTRPAHRVWTMCTKDPAGLEKLISEVCTMANIPYKEKETEEKPCDVRFSTLPPSLWNVDACALLLLEQSEVDETAVARRKSVKPFNSMCSINGFPLYKSASSTATSLLSASSLPSPALPVADSAVTQVTTEGPLSESTPRKSLLSNGSLPSNSAHTQPPVDANVHVVRRSSFRERSLPSESDSTVAPKEDTLNVSNPLSIASSTCPSVASSIPAYPADTSFDSQDSRPVSERTLSSCDPSSSSTATAGITDRNPEQLYHHFGENFLTRPIDVIALPNFDGQQQKLAVSDSCGGVYITTTSGQVLERLSIKNSSASSLALDQSNMRLLVSVMHAKGRSIHSFDLKNAFSKVEIIQCPKEPKIELSRTRWITVSPRGEIFVVSGDNNRSAVWMYNRSRKGWKTLKDSRKTRYQYLCVAEDQAEYRAVVLLTCDAAQNRLLLFVVDHSGTLINEYDLTKTYRLNEHIGNPASALVDENGNLLVLDYASGRLWILLSGVKGIRRLKEIVFPRPLGAQQALGMAVCDDSVYVTCFNRREVVSIRYICDGVFLPAFSSGSRGAQTLAQRRAISLPRPTGSSTRI</sequence>
<proteinExistence type="predicted"/>
<organism evidence="2 3">
    <name type="scientific">Parascaris univalens</name>
    <name type="common">Nematode worm</name>
    <dbReference type="NCBI Taxonomy" id="6257"/>
    <lineage>
        <taxon>Eukaryota</taxon>
        <taxon>Metazoa</taxon>
        <taxon>Ecdysozoa</taxon>
        <taxon>Nematoda</taxon>
        <taxon>Chromadorea</taxon>
        <taxon>Rhabditida</taxon>
        <taxon>Spirurina</taxon>
        <taxon>Ascaridomorpha</taxon>
        <taxon>Ascaridoidea</taxon>
        <taxon>Ascarididae</taxon>
        <taxon>Parascaris</taxon>
    </lineage>
</organism>
<keyword evidence="2" id="KW-1185">Reference proteome</keyword>
<feature type="region of interest" description="Disordered" evidence="1">
    <location>
        <begin position="268"/>
        <end position="306"/>
    </location>
</feature>
<evidence type="ECO:0000313" key="3">
    <source>
        <dbReference type="WBParaSite" id="PgR005X_g138_t01"/>
    </source>
</evidence>
<dbReference type="InterPro" id="IPR011042">
    <property type="entry name" value="6-blade_b-propeller_TolB-like"/>
</dbReference>
<dbReference type="WBParaSite" id="PgR005X_g138_t01">
    <property type="protein sequence ID" value="PgR005X_g138_t01"/>
    <property type="gene ID" value="PgR005X_g138"/>
</dbReference>
<dbReference type="SUPFAM" id="SSF63829">
    <property type="entry name" value="Calcium-dependent phosphotriesterase"/>
    <property type="match status" value="1"/>
</dbReference>
<name>A0A915AEM3_PARUN</name>
<accession>A0A915AEM3</accession>
<evidence type="ECO:0000256" key="1">
    <source>
        <dbReference type="SAM" id="MobiDB-lite"/>
    </source>
</evidence>
<feature type="region of interest" description="Disordered" evidence="1">
    <location>
        <begin position="360"/>
        <end position="397"/>
    </location>
</feature>
<reference evidence="3" key="1">
    <citation type="submission" date="2022-11" db="UniProtKB">
        <authorList>
            <consortium name="WormBaseParasite"/>
        </authorList>
    </citation>
    <scope>IDENTIFICATION</scope>
</reference>
<feature type="compositionally biased region" description="Polar residues" evidence="1">
    <location>
        <begin position="268"/>
        <end position="281"/>
    </location>
</feature>
<evidence type="ECO:0000313" key="2">
    <source>
        <dbReference type="Proteomes" id="UP000887569"/>
    </source>
</evidence>
<dbReference type="Proteomes" id="UP000887569">
    <property type="component" value="Unplaced"/>
</dbReference>
<dbReference type="AlphaFoldDB" id="A0A915AEM3"/>
<feature type="region of interest" description="Disordered" evidence="1">
    <location>
        <begin position="315"/>
        <end position="334"/>
    </location>
</feature>
<dbReference type="Gene3D" id="2.120.10.30">
    <property type="entry name" value="TolB, C-terminal domain"/>
    <property type="match status" value="1"/>
</dbReference>
<protein>
    <submittedName>
        <fullName evidence="3">B box-type domain-containing protein</fullName>
    </submittedName>
</protein>
<feature type="compositionally biased region" description="Low complexity" evidence="1">
    <location>
        <begin position="286"/>
        <end position="297"/>
    </location>
</feature>